<dbReference type="Pfam" id="PF14946">
    <property type="entry name" value="DUF4501"/>
    <property type="match status" value="1"/>
</dbReference>
<dbReference type="AlphaFoldDB" id="A0A6J3QHB8"/>
<sequence length="665" mass="70084">MQTPQRPFPGPPPVHRARARAGPPGAGSPQADSRGTAGTLFAARRRPPGRGCVTPCCLRNRCPAGHRRAASPTVHEQLSARPAQASRRFRCPIQGPRLHFPGRSARACRCRENPGLAPTWRGRALAWTAGRCSFGLGATLPGTQARAAERLQVPGSAARPPGGRGVRKRNPKGAGAPDRGSAGLQEGQTLSSGTWRSSAPSSWPASWWKLPVDPQEVRPLSGAEIGSPQSCPHWHWPQLVGRTETPTSGSDSARSWLSQAGDTGVPGCGFWRCPAMCAHTQLLVLQDAASSFDFQSHQLQVATNINNSTVEMPALCPPVAHKARGGGSSHDPGDPRPSPTLRLLVQSPNARRTPSAVPGSVCAVWPCVLTLLWVSEAQSPDADYKRPEPQGQQPKCCVDVVDTNATCPGTNLCGPGCYGHRAEDGTVSCIRCRNGTHNSSECRGFTARGAHFPMNRSTGMPGRPSFGGPQVAASLFLGTFLISSGLILSVAAFFYLKRASKLPDVFYGRNKAPSLQPGEAAAMIPPPPSSDRVPATVWRSGVGTGEDILLLGDREVPRSRRDLPCPVRHLSDLSKAAPCPSTRCLRQSPGAAGGLGEQKCLLSRFWRPPAPSGGSGVGPSCLSQPLGLQASLGFWGRIPPAAAASSAGFSPLCLPPPPEATGRWI</sequence>
<feature type="compositionally biased region" description="Low complexity" evidence="1">
    <location>
        <begin position="20"/>
        <end position="29"/>
    </location>
</feature>
<dbReference type="CTD" id="136944952"/>
<dbReference type="RefSeq" id="XP_033701801.1">
    <property type="nucleotide sequence ID" value="XM_033845910.1"/>
</dbReference>
<dbReference type="InterPro" id="IPR027888">
    <property type="entry name" value="DUF4501"/>
</dbReference>
<evidence type="ECO:0000313" key="3">
    <source>
        <dbReference type="Proteomes" id="UP000245320"/>
    </source>
</evidence>
<feature type="compositionally biased region" description="Polar residues" evidence="1">
    <location>
        <begin position="186"/>
        <end position="196"/>
    </location>
</feature>
<keyword evidence="3" id="KW-1185">Reference proteome</keyword>
<name>A0A6J3QHB8_TURTR</name>
<proteinExistence type="predicted"/>
<dbReference type="PANTHER" id="PTHR16247">
    <property type="entry name" value="RIKEN CDNA 9430015G10 GENE"/>
    <property type="match status" value="1"/>
</dbReference>
<feature type="compositionally biased region" description="Pro residues" evidence="1">
    <location>
        <begin position="1"/>
        <end position="14"/>
    </location>
</feature>
<accession>A0A6J3QHB8</accession>
<keyword evidence="2" id="KW-0812">Transmembrane</keyword>
<evidence type="ECO:0000256" key="1">
    <source>
        <dbReference type="SAM" id="MobiDB-lite"/>
    </source>
</evidence>
<feature type="compositionally biased region" description="Polar residues" evidence="1">
    <location>
        <begin position="244"/>
        <end position="258"/>
    </location>
</feature>
<keyword evidence="2" id="KW-0472">Membrane</keyword>
<evidence type="ECO:0000256" key="2">
    <source>
        <dbReference type="SAM" id="Phobius"/>
    </source>
</evidence>
<feature type="region of interest" description="Disordered" evidence="1">
    <location>
        <begin position="152"/>
        <end position="198"/>
    </location>
</feature>
<dbReference type="Proteomes" id="UP000245320">
    <property type="component" value="Chromosome 1"/>
</dbReference>
<reference evidence="4" key="1">
    <citation type="submission" date="2025-08" db="UniProtKB">
        <authorList>
            <consortium name="RefSeq"/>
        </authorList>
    </citation>
    <scope>IDENTIFICATION</scope>
    <source>
        <tissue evidence="4">Spleen</tissue>
    </source>
</reference>
<gene>
    <name evidence="4" type="primary">C1H1orf159</name>
</gene>
<feature type="region of interest" description="Disordered" evidence="1">
    <location>
        <begin position="219"/>
        <end position="258"/>
    </location>
</feature>
<keyword evidence="2" id="KW-1133">Transmembrane helix</keyword>
<feature type="region of interest" description="Disordered" evidence="1">
    <location>
        <begin position="318"/>
        <end position="340"/>
    </location>
</feature>
<protein>
    <submittedName>
        <fullName evidence="4">Uncharacterized protein C1orf159 homolog isoform X12</fullName>
    </submittedName>
</protein>
<dbReference type="PANTHER" id="PTHR16247:SF0">
    <property type="entry name" value="RIKEN CDNA 9430015G10 GENE"/>
    <property type="match status" value="1"/>
</dbReference>
<evidence type="ECO:0000313" key="4">
    <source>
        <dbReference type="RefSeq" id="XP_033701801.1"/>
    </source>
</evidence>
<feature type="region of interest" description="Disordered" evidence="1">
    <location>
        <begin position="1"/>
        <end position="35"/>
    </location>
</feature>
<organism evidence="3 4">
    <name type="scientific">Tursiops truncatus</name>
    <name type="common">Atlantic bottle-nosed dolphin</name>
    <name type="synonym">Delphinus truncatus</name>
    <dbReference type="NCBI Taxonomy" id="9739"/>
    <lineage>
        <taxon>Eukaryota</taxon>
        <taxon>Metazoa</taxon>
        <taxon>Chordata</taxon>
        <taxon>Craniata</taxon>
        <taxon>Vertebrata</taxon>
        <taxon>Euteleostomi</taxon>
        <taxon>Mammalia</taxon>
        <taxon>Eutheria</taxon>
        <taxon>Laurasiatheria</taxon>
        <taxon>Artiodactyla</taxon>
        <taxon>Whippomorpha</taxon>
        <taxon>Cetacea</taxon>
        <taxon>Odontoceti</taxon>
        <taxon>Delphinidae</taxon>
        <taxon>Tursiops</taxon>
    </lineage>
</organism>
<feature type="transmembrane region" description="Helical" evidence="2">
    <location>
        <begin position="471"/>
        <end position="496"/>
    </location>
</feature>